<evidence type="ECO:0000313" key="2">
    <source>
        <dbReference type="EMBL" id="CAA9453011.1"/>
    </source>
</evidence>
<dbReference type="EMBL" id="CADCVF010000025">
    <property type="protein sequence ID" value="CAA9453011.1"/>
    <property type="molecule type" value="Genomic_DNA"/>
</dbReference>
<dbReference type="AlphaFoldDB" id="A0A6J4R044"/>
<accession>A0A6J4R044</accession>
<sequence length="65" mass="6875">GAAQERGRGCPGTDAARSGACREQAALPDPYSGPLPPVQRGRRLLPGRPRNCGLPRRQPEEVASI</sequence>
<organism evidence="2">
    <name type="scientific">uncultured Rubrobacteraceae bacterium</name>
    <dbReference type="NCBI Taxonomy" id="349277"/>
    <lineage>
        <taxon>Bacteria</taxon>
        <taxon>Bacillati</taxon>
        <taxon>Actinomycetota</taxon>
        <taxon>Rubrobacteria</taxon>
        <taxon>Rubrobacterales</taxon>
        <taxon>Rubrobacteraceae</taxon>
        <taxon>environmental samples</taxon>
    </lineage>
</organism>
<feature type="non-terminal residue" evidence="2">
    <location>
        <position position="65"/>
    </location>
</feature>
<feature type="region of interest" description="Disordered" evidence="1">
    <location>
        <begin position="1"/>
        <end position="65"/>
    </location>
</feature>
<evidence type="ECO:0000256" key="1">
    <source>
        <dbReference type="SAM" id="MobiDB-lite"/>
    </source>
</evidence>
<proteinExistence type="predicted"/>
<feature type="compositionally biased region" description="Low complexity" evidence="1">
    <location>
        <begin position="46"/>
        <end position="56"/>
    </location>
</feature>
<gene>
    <name evidence="2" type="ORF">AVDCRST_MAG58-1021</name>
</gene>
<feature type="non-terminal residue" evidence="2">
    <location>
        <position position="1"/>
    </location>
</feature>
<name>A0A6J4R044_9ACTN</name>
<protein>
    <submittedName>
        <fullName evidence="2">Uncharacterized protein</fullName>
    </submittedName>
</protein>
<reference evidence="2" key="1">
    <citation type="submission" date="2020-02" db="EMBL/GenBank/DDBJ databases">
        <authorList>
            <person name="Meier V. D."/>
        </authorList>
    </citation>
    <scope>NUCLEOTIDE SEQUENCE</scope>
    <source>
        <strain evidence="2">AVDCRST_MAG58</strain>
    </source>
</reference>